<name>A0A0L6JVB7_9FIRM</name>
<dbReference type="STRING" id="398512.Bccel_4646"/>
<dbReference type="Pfam" id="PF14431">
    <property type="entry name" value="YwqJ-deaminase"/>
    <property type="match status" value="1"/>
</dbReference>
<evidence type="ECO:0000313" key="1">
    <source>
        <dbReference type="EMBL" id="KNY29372.1"/>
    </source>
</evidence>
<comment type="caution">
    <text evidence="1">The sequence shown here is derived from an EMBL/GenBank/DDBJ whole genome shotgun (WGS) entry which is preliminary data.</text>
</comment>
<dbReference type="Proteomes" id="UP000036923">
    <property type="component" value="Unassembled WGS sequence"/>
</dbReference>
<accession>A0A0L6JVB7</accession>
<dbReference type="OrthoDB" id="6636741at2"/>
<evidence type="ECO:0000313" key="2">
    <source>
        <dbReference type="Proteomes" id="UP000036923"/>
    </source>
</evidence>
<dbReference type="PATRIC" id="fig|398512.5.peg.4868"/>
<sequence>MGEIAYTGASSGKGRKIYIVVKELSKCEDEEKNKKMAEEIKEKCAGKTTAQIREILKDVKGIEKLPEAEMEALVADLADTVGLSGARTEIYKNLREETQRKLEELLKIANDPKNKTLSKAKLRPAFSTSYNVITGKYYYARNLTKEEVAKEEIIYHPYVKERTLNMDKEIYESYKDMTIAPGSHAECLSLNESMLDQFCMENNIERSALTQELIDKVYKESPNSFNQKPSDTVINVVNSYPLNKVDLEKAGRPMPRCPHCKHITLNSDVLDEVLQAEREMYSKRFPLLKFDK</sequence>
<proteinExistence type="predicted"/>
<dbReference type="RefSeq" id="WP_036935669.1">
    <property type="nucleotide sequence ID" value="NZ_JQKC01000001.1"/>
</dbReference>
<dbReference type="AlphaFoldDB" id="A0A0L6JVB7"/>
<gene>
    <name evidence="1" type="ORF">Bccel_4646</name>
</gene>
<keyword evidence="2" id="KW-1185">Reference proteome</keyword>
<dbReference type="EMBL" id="LGTC01000001">
    <property type="protein sequence ID" value="KNY29372.1"/>
    <property type="molecule type" value="Genomic_DNA"/>
</dbReference>
<dbReference type="InterPro" id="IPR025968">
    <property type="entry name" value="YwqJ_deaminase"/>
</dbReference>
<reference evidence="2" key="1">
    <citation type="submission" date="2015-07" db="EMBL/GenBank/DDBJ databases">
        <title>Near-Complete Genome Sequence of the Cellulolytic Bacterium Bacteroides (Pseudobacteroides) cellulosolvens ATCC 35603.</title>
        <authorList>
            <person name="Dassa B."/>
            <person name="Utturkar S.M."/>
            <person name="Klingeman D.M."/>
            <person name="Hurt R.A."/>
            <person name="Keller M."/>
            <person name="Xu J."/>
            <person name="Reddy Y.H.K."/>
            <person name="Borovok I."/>
            <person name="Grinberg I.R."/>
            <person name="Lamed R."/>
            <person name="Zhivin O."/>
            <person name="Bayer E.A."/>
            <person name="Brown S.D."/>
        </authorList>
    </citation>
    <scope>NUCLEOTIDE SEQUENCE [LARGE SCALE GENOMIC DNA]</scope>
    <source>
        <strain evidence="2">DSM 2933</strain>
    </source>
</reference>
<dbReference type="eggNOG" id="COG5444">
    <property type="taxonomic scope" value="Bacteria"/>
</dbReference>
<protein>
    <submittedName>
        <fullName evidence="1">YwqJ-like deaminase</fullName>
    </submittedName>
</protein>
<organism evidence="1 2">
    <name type="scientific">Pseudobacteroides cellulosolvens ATCC 35603 = DSM 2933</name>
    <dbReference type="NCBI Taxonomy" id="398512"/>
    <lineage>
        <taxon>Bacteria</taxon>
        <taxon>Bacillati</taxon>
        <taxon>Bacillota</taxon>
        <taxon>Clostridia</taxon>
        <taxon>Eubacteriales</taxon>
        <taxon>Oscillospiraceae</taxon>
        <taxon>Pseudobacteroides</taxon>
    </lineage>
</organism>